<dbReference type="RefSeq" id="WP_302038892.1">
    <property type="nucleotide sequence ID" value="NZ_JAUKPO010000010.1"/>
</dbReference>
<organism evidence="2 3">
    <name type="scientific">Rhodocytophaga aerolata</name>
    <dbReference type="NCBI Taxonomy" id="455078"/>
    <lineage>
        <taxon>Bacteria</taxon>
        <taxon>Pseudomonadati</taxon>
        <taxon>Bacteroidota</taxon>
        <taxon>Cytophagia</taxon>
        <taxon>Cytophagales</taxon>
        <taxon>Rhodocytophagaceae</taxon>
        <taxon>Rhodocytophaga</taxon>
    </lineage>
</organism>
<keyword evidence="3" id="KW-1185">Reference proteome</keyword>
<feature type="transmembrane region" description="Helical" evidence="1">
    <location>
        <begin position="23"/>
        <end position="48"/>
    </location>
</feature>
<evidence type="ECO:0000256" key="1">
    <source>
        <dbReference type="SAM" id="Phobius"/>
    </source>
</evidence>
<dbReference type="Proteomes" id="UP001168528">
    <property type="component" value="Unassembled WGS sequence"/>
</dbReference>
<gene>
    <name evidence="2" type="ORF">Q0590_17570</name>
</gene>
<feature type="transmembrane region" description="Helical" evidence="1">
    <location>
        <begin position="121"/>
        <end position="142"/>
    </location>
</feature>
<evidence type="ECO:0000313" key="3">
    <source>
        <dbReference type="Proteomes" id="UP001168528"/>
    </source>
</evidence>
<protein>
    <recommendedName>
        <fullName evidence="4">Oxidase</fullName>
    </recommendedName>
</protein>
<sequence>MHLEIPFNHFTRDPAAITNSNPLYGLLSNIGILIWCASATCCFLTYTIKSNWGSSKITTNFWLVSGLITSMLLLDDLFMLHEELFPNVLQIPEKAILASYFILIAAYLVNFGKIILKTRFLFLLLAFGLFGISVIADILNALPFHFLIEDGSKFLGIVSWAIYFTTNSMKSIKSASISQNKERAASLTTQSNLSL</sequence>
<evidence type="ECO:0000313" key="2">
    <source>
        <dbReference type="EMBL" id="MDO1448087.1"/>
    </source>
</evidence>
<reference evidence="2" key="1">
    <citation type="submission" date="2023-07" db="EMBL/GenBank/DDBJ databases">
        <title>The genome sequence of Rhodocytophaga aerolata KACC 12507.</title>
        <authorList>
            <person name="Zhang X."/>
        </authorList>
    </citation>
    <scope>NUCLEOTIDE SEQUENCE</scope>
    <source>
        <strain evidence="2">KACC 12507</strain>
    </source>
</reference>
<accession>A0ABT8R7L7</accession>
<feature type="transmembrane region" description="Helical" evidence="1">
    <location>
        <begin position="60"/>
        <end position="79"/>
    </location>
</feature>
<feature type="transmembrane region" description="Helical" evidence="1">
    <location>
        <begin position="91"/>
        <end position="109"/>
    </location>
</feature>
<keyword evidence="1" id="KW-0472">Membrane</keyword>
<keyword evidence="1" id="KW-1133">Transmembrane helix</keyword>
<dbReference type="EMBL" id="JAUKPO010000010">
    <property type="protein sequence ID" value="MDO1448087.1"/>
    <property type="molecule type" value="Genomic_DNA"/>
</dbReference>
<comment type="caution">
    <text evidence="2">The sequence shown here is derived from an EMBL/GenBank/DDBJ whole genome shotgun (WGS) entry which is preliminary data.</text>
</comment>
<name>A0ABT8R7L7_9BACT</name>
<evidence type="ECO:0008006" key="4">
    <source>
        <dbReference type="Google" id="ProtNLM"/>
    </source>
</evidence>
<keyword evidence="1" id="KW-0812">Transmembrane</keyword>
<proteinExistence type="predicted"/>